<organism evidence="1">
    <name type="scientific">Trypanosoma congolense (strain IL3000)</name>
    <dbReference type="NCBI Taxonomy" id="1068625"/>
    <lineage>
        <taxon>Eukaryota</taxon>
        <taxon>Discoba</taxon>
        <taxon>Euglenozoa</taxon>
        <taxon>Kinetoplastea</taxon>
        <taxon>Metakinetoplastina</taxon>
        <taxon>Trypanosomatida</taxon>
        <taxon>Trypanosomatidae</taxon>
        <taxon>Trypanosoma</taxon>
        <taxon>Nannomonas</taxon>
    </lineage>
</organism>
<name>G0V0P3_TRYCI</name>
<proteinExistence type="predicted"/>
<accession>G0V0P3</accession>
<evidence type="ECO:0000313" key="1">
    <source>
        <dbReference type="EMBL" id="CCC95214.1"/>
    </source>
</evidence>
<dbReference type="AlphaFoldDB" id="G0V0P3"/>
<dbReference type="EMBL" id="HE575324">
    <property type="protein sequence ID" value="CCC95214.1"/>
    <property type="molecule type" value="Genomic_DNA"/>
</dbReference>
<protein>
    <submittedName>
        <fullName evidence="1">Uncharacterized protein</fullName>
    </submittedName>
</protein>
<reference evidence="1" key="1">
    <citation type="journal article" date="2012" name="Proc. Natl. Acad. Sci. U.S.A.">
        <title>Antigenic diversity is generated by distinct evolutionary mechanisms in African trypanosome species.</title>
        <authorList>
            <person name="Jackson A.P."/>
            <person name="Berry A."/>
            <person name="Aslett M."/>
            <person name="Allison H.C."/>
            <person name="Burton P."/>
            <person name="Vavrova-Anderson J."/>
            <person name="Brown R."/>
            <person name="Browne H."/>
            <person name="Corton N."/>
            <person name="Hauser H."/>
            <person name="Gamble J."/>
            <person name="Gilderthorp R."/>
            <person name="Marcello L."/>
            <person name="McQuillan J."/>
            <person name="Otto T.D."/>
            <person name="Quail M.A."/>
            <person name="Sanders M.J."/>
            <person name="van Tonder A."/>
            <person name="Ginger M.L."/>
            <person name="Field M.C."/>
            <person name="Barry J.D."/>
            <person name="Hertz-Fowler C."/>
            <person name="Berriman M."/>
        </authorList>
    </citation>
    <scope>NUCLEOTIDE SEQUENCE</scope>
    <source>
        <strain evidence="1">IL3000</strain>
    </source>
</reference>
<gene>
    <name evidence="1" type="ORF">TCIL3000_11_6380</name>
</gene>
<sequence length="133" mass="14674">MVPFISDLQLASHFPLSGSFCPSMNTHAGFSLSKAESVLPPLGCVYHLLKRVCRDPGFSPLIAWSVRFRAAFPGVILPSLPVSPLHVPRFCLYFPWHPLPSGLKVSPGTWSNCRSALPARSLDPPVRRETSFF</sequence>